<evidence type="ECO:0000256" key="2">
    <source>
        <dbReference type="SAM" id="Phobius"/>
    </source>
</evidence>
<dbReference type="EMBL" id="AP024444">
    <property type="protein sequence ID" value="BCS21128.1"/>
    <property type="molecule type" value="Genomic_DNA"/>
</dbReference>
<keyword evidence="2" id="KW-1133">Transmembrane helix</keyword>
<dbReference type="PANTHER" id="PTHR38694:SF1">
    <property type="entry name" value="PEROXIN DOMAIN-CONTAINING PROTEIN"/>
    <property type="match status" value="1"/>
</dbReference>
<feature type="region of interest" description="Disordered" evidence="1">
    <location>
        <begin position="295"/>
        <end position="316"/>
    </location>
</feature>
<protein>
    <submittedName>
        <fullName evidence="3">Uncharacterized protein</fullName>
    </submittedName>
</protein>
<dbReference type="Proteomes" id="UP000654913">
    <property type="component" value="Chromosome 2"/>
</dbReference>
<reference evidence="3" key="1">
    <citation type="submission" date="2021-01" db="EMBL/GenBank/DDBJ databases">
        <authorList>
            <consortium name="Aspergillus puulaauensis MK2 genome sequencing consortium"/>
            <person name="Kazuki M."/>
            <person name="Futagami T."/>
        </authorList>
    </citation>
    <scope>NUCLEOTIDE SEQUENCE</scope>
    <source>
        <strain evidence="3">MK2</strain>
    </source>
</reference>
<keyword evidence="2" id="KW-0812">Transmembrane</keyword>
<feature type="region of interest" description="Disordered" evidence="1">
    <location>
        <begin position="484"/>
        <end position="518"/>
    </location>
</feature>
<dbReference type="OrthoDB" id="1708389at2759"/>
<accession>A0A7R8AL38</accession>
<dbReference type="Pfam" id="PF11696">
    <property type="entry name" value="DUF3292"/>
    <property type="match status" value="1"/>
</dbReference>
<dbReference type="InterPro" id="IPR021709">
    <property type="entry name" value="DUF3292"/>
</dbReference>
<dbReference type="KEGG" id="apuu:APUU_21560A"/>
<evidence type="ECO:0000313" key="3">
    <source>
        <dbReference type="EMBL" id="BCS21128.1"/>
    </source>
</evidence>
<evidence type="ECO:0000256" key="1">
    <source>
        <dbReference type="SAM" id="MobiDB-lite"/>
    </source>
</evidence>
<name>A0A7R8AL38_9EURO</name>
<gene>
    <name evidence="3" type="ORF">APUU_21560A</name>
</gene>
<feature type="compositionally biased region" description="Basic and acidic residues" evidence="1">
    <location>
        <begin position="302"/>
        <end position="316"/>
    </location>
</feature>
<feature type="transmembrane region" description="Helical" evidence="2">
    <location>
        <begin position="361"/>
        <end position="380"/>
    </location>
</feature>
<reference evidence="3" key="2">
    <citation type="submission" date="2021-02" db="EMBL/GenBank/DDBJ databases">
        <title>Aspergillus puulaauensis MK2 genome sequence.</title>
        <authorList>
            <person name="Futagami T."/>
            <person name="Mori K."/>
            <person name="Kadooka C."/>
            <person name="Tanaka T."/>
        </authorList>
    </citation>
    <scope>NUCLEOTIDE SEQUENCE</scope>
    <source>
        <strain evidence="3">MK2</strain>
    </source>
</reference>
<dbReference type="GeneID" id="64971133"/>
<organism evidence="3 4">
    <name type="scientific">Aspergillus puulaauensis</name>
    <dbReference type="NCBI Taxonomy" id="1220207"/>
    <lineage>
        <taxon>Eukaryota</taxon>
        <taxon>Fungi</taxon>
        <taxon>Dikarya</taxon>
        <taxon>Ascomycota</taxon>
        <taxon>Pezizomycotina</taxon>
        <taxon>Eurotiomycetes</taxon>
        <taxon>Eurotiomycetidae</taxon>
        <taxon>Eurotiales</taxon>
        <taxon>Aspergillaceae</taxon>
        <taxon>Aspergillus</taxon>
    </lineage>
</organism>
<feature type="transmembrane region" description="Helical" evidence="2">
    <location>
        <begin position="174"/>
        <end position="198"/>
    </location>
</feature>
<dbReference type="PANTHER" id="PTHR38694">
    <property type="entry name" value="CONSERVED EXPRESSED PROTEIN"/>
    <property type="match status" value="1"/>
</dbReference>
<dbReference type="RefSeq" id="XP_041553322.1">
    <property type="nucleotide sequence ID" value="XM_041700325.1"/>
</dbReference>
<evidence type="ECO:0000313" key="4">
    <source>
        <dbReference type="Proteomes" id="UP000654913"/>
    </source>
</evidence>
<dbReference type="AlphaFoldDB" id="A0A7R8AL38"/>
<feature type="compositionally biased region" description="Basic and acidic residues" evidence="1">
    <location>
        <begin position="497"/>
        <end position="511"/>
    </location>
</feature>
<keyword evidence="2" id="KW-0472">Membrane</keyword>
<feature type="compositionally biased region" description="Basic and acidic residues" evidence="1">
    <location>
        <begin position="12"/>
        <end position="34"/>
    </location>
</feature>
<feature type="region of interest" description="Disordered" evidence="1">
    <location>
        <begin position="443"/>
        <end position="462"/>
    </location>
</feature>
<feature type="compositionally biased region" description="Polar residues" evidence="1">
    <location>
        <begin position="37"/>
        <end position="49"/>
    </location>
</feature>
<keyword evidence="4" id="KW-1185">Reference proteome</keyword>
<proteinExistence type="predicted"/>
<feature type="region of interest" description="Disordered" evidence="1">
    <location>
        <begin position="1"/>
        <end position="49"/>
    </location>
</feature>
<sequence>MSDVPDSLAQDRPGHQKIDDAFEGKTKAQKEAKLAESSASGPTDSHILSQVNPDEEAKGLAHKAGEDNQLSDIGWGRSDVIEERIVQGLSNEDLFLLIRRFNKQIYNVKSVPDAPLQRLDLNRAEDDHFSPDKLRATLERFYTTIVIGLTAFVKHIARLRSWREPRRTTAFCSVYFIACLLDILLPTVFTALIVLVVFPQSRKLLFPPAPIALVNTETGGVQKPKAGVLGSHDSVTGAPEKFKGEAAEQEASNLIASVATVAVGSAAGKHDQGTPQDAPMEDQVPDAMDIVSKAADAQAAAKGEDPSDDHDKTRDPMRQTVLNGADQAMRVMADVIDTWERFGNALSPTPPFSMMTPRLRLVGVLVSGLLAAILTSSYVFTKMSTLFAGFGFFGDPIIQRGIQYLDREYPHWKELSQLQNSLFKGVPTNAQLTLTLLRIGEANAAPLPPPPSDSLGKAPSRPASIDHKQLAIGATSEEIDRAAAPEPKHHHDHHHHEKADEQHSKETDKHSHKEKKPLSAKVLSFFRGTTAASIESKLAVSRARAEVPVLGTSHAKNQKGVLQKKGLEILPSGPVEFDARYHGHRGMAILDSSHEPPVLYFTTDSTAQLGDYRLESRKKGSVYFDIPVTDIREMRKIGGMGWKGKLVTGWAVGGKEVVDGIVVTGKQADQTFRLTAMGKRDELFNRLAAIDGQVWQSF</sequence>